<dbReference type="AlphaFoldDB" id="A0A1G8B8W0"/>
<evidence type="ECO:0000256" key="2">
    <source>
        <dbReference type="ARBA" id="ARBA00022747"/>
    </source>
</evidence>
<evidence type="ECO:0000313" key="6">
    <source>
        <dbReference type="Proteomes" id="UP000199492"/>
    </source>
</evidence>
<comment type="similarity">
    <text evidence="1">Belongs to the type-I restriction system S methylase family.</text>
</comment>
<dbReference type="GO" id="GO:0009307">
    <property type="term" value="P:DNA restriction-modification system"/>
    <property type="evidence" value="ECO:0007669"/>
    <property type="project" value="UniProtKB-KW"/>
</dbReference>
<dbReference type="PANTHER" id="PTHR30408">
    <property type="entry name" value="TYPE-1 RESTRICTION ENZYME ECOKI SPECIFICITY PROTEIN"/>
    <property type="match status" value="1"/>
</dbReference>
<dbReference type="Gene3D" id="1.10.287.1120">
    <property type="entry name" value="Bipartite methylase S protein"/>
    <property type="match status" value="1"/>
</dbReference>
<dbReference type="InterPro" id="IPR000055">
    <property type="entry name" value="Restrct_endonuc_typeI_TRD"/>
</dbReference>
<dbReference type="Gene3D" id="3.90.220.20">
    <property type="entry name" value="DNA methylase specificity domains"/>
    <property type="match status" value="2"/>
</dbReference>
<organism evidence="5 6">
    <name type="scientific">Winogradskyella thalassocola</name>
    <dbReference type="NCBI Taxonomy" id="262004"/>
    <lineage>
        <taxon>Bacteria</taxon>
        <taxon>Pseudomonadati</taxon>
        <taxon>Bacteroidota</taxon>
        <taxon>Flavobacteriia</taxon>
        <taxon>Flavobacteriales</taxon>
        <taxon>Flavobacteriaceae</taxon>
        <taxon>Winogradskyella</taxon>
    </lineage>
</organism>
<dbReference type="RefSeq" id="WP_092467058.1">
    <property type="nucleotide sequence ID" value="NZ_FNCZ01000002.1"/>
</dbReference>
<evidence type="ECO:0000256" key="3">
    <source>
        <dbReference type="ARBA" id="ARBA00023125"/>
    </source>
</evidence>
<dbReference type="CDD" id="cd17256">
    <property type="entry name" value="RMtype1_S_EcoJA65PI-TRD1-CR1_like"/>
    <property type="match status" value="1"/>
</dbReference>
<dbReference type="InterPro" id="IPR044946">
    <property type="entry name" value="Restrct_endonuc_typeI_TRD_sf"/>
</dbReference>
<evidence type="ECO:0000313" key="5">
    <source>
        <dbReference type="EMBL" id="SDH29541.1"/>
    </source>
</evidence>
<accession>A0A1G8B8W0</accession>
<dbReference type="STRING" id="262004.SAMN04489796_102177"/>
<name>A0A1G8B8W0_9FLAO</name>
<dbReference type="InterPro" id="IPR052021">
    <property type="entry name" value="Type-I_RS_S_subunit"/>
</dbReference>
<proteinExistence type="inferred from homology"/>
<evidence type="ECO:0000259" key="4">
    <source>
        <dbReference type="Pfam" id="PF01420"/>
    </source>
</evidence>
<keyword evidence="6" id="KW-1185">Reference proteome</keyword>
<dbReference type="PANTHER" id="PTHR30408:SF13">
    <property type="entry name" value="TYPE I RESTRICTION ENZYME HINDI SPECIFICITY SUBUNIT"/>
    <property type="match status" value="1"/>
</dbReference>
<keyword evidence="2" id="KW-0680">Restriction system</keyword>
<dbReference type="SUPFAM" id="SSF116734">
    <property type="entry name" value="DNA methylase specificity domain"/>
    <property type="match status" value="2"/>
</dbReference>
<dbReference type="Pfam" id="PF01420">
    <property type="entry name" value="Methylase_S"/>
    <property type="match status" value="2"/>
</dbReference>
<reference evidence="6" key="1">
    <citation type="submission" date="2016-10" db="EMBL/GenBank/DDBJ databases">
        <authorList>
            <person name="Varghese N."/>
            <person name="Submissions S."/>
        </authorList>
    </citation>
    <scope>NUCLEOTIDE SEQUENCE [LARGE SCALE GENOMIC DNA]</scope>
    <source>
        <strain evidence="6">DSM 15363</strain>
    </source>
</reference>
<sequence>MSKNRKTYKLSEVTTKIGSGATPRGGKGAYKESGISLIRSQNVLDFKFSVNGLAFIDEAQAVKLNNVTIEENDVLLNITGDSVARVCSVPKEFLPARVNQHVAIIRADNELLDPKFLMYSLLEKSNKDLLLTLGSAGATRNALTKSMIEDFELQLPPLKEQTQIANILSAIDDKIENNLATNKTLEDMAMALYKHWFVDFGLFQDGEFIDSELGLIPKGWAVKRLDEVAYKNSKTFDFKGKEEVVFVNTGDVQNGSFLHNNYSESEGLPGQAKKVIEPNDILYSEIRPKNKRYAYVDFDSSDYVVSTKFMIIRNNEKIHNRLLYRILTRQDTINEFQMIAESRSGTFPQITFDVIGHFPIVLPNLEIQNNFQSIVSPFEVQQANNLNEIKSLTKLRDTLLPKLISGDLRLKAFRAQVETIL</sequence>
<feature type="domain" description="Type I restriction modification DNA specificity" evidence="4">
    <location>
        <begin position="7"/>
        <end position="186"/>
    </location>
</feature>
<protein>
    <submittedName>
        <fullName evidence="5">Type I restriction enzyme, S subunit</fullName>
    </submittedName>
</protein>
<dbReference type="Proteomes" id="UP000199492">
    <property type="component" value="Unassembled WGS sequence"/>
</dbReference>
<dbReference type="EMBL" id="FNCZ01000002">
    <property type="protein sequence ID" value="SDH29541.1"/>
    <property type="molecule type" value="Genomic_DNA"/>
</dbReference>
<gene>
    <name evidence="5" type="ORF">SAMN04489796_102177</name>
</gene>
<dbReference type="GO" id="GO:0003677">
    <property type="term" value="F:DNA binding"/>
    <property type="evidence" value="ECO:0007669"/>
    <property type="project" value="UniProtKB-KW"/>
</dbReference>
<evidence type="ECO:0000256" key="1">
    <source>
        <dbReference type="ARBA" id="ARBA00010923"/>
    </source>
</evidence>
<keyword evidence="3" id="KW-0238">DNA-binding</keyword>
<feature type="domain" description="Type I restriction modification DNA specificity" evidence="4">
    <location>
        <begin position="217"/>
        <end position="382"/>
    </location>
</feature>